<reference evidence="1 2" key="1">
    <citation type="submission" date="2017-06" db="EMBL/GenBank/DDBJ databases">
        <title>Genome sequencing of cyanobaciteial culture collection at National Institute for Environmental Studies (NIES).</title>
        <authorList>
            <person name="Hirose Y."/>
            <person name="Shimura Y."/>
            <person name="Fujisawa T."/>
            <person name="Nakamura Y."/>
            <person name="Kawachi M."/>
        </authorList>
    </citation>
    <scope>NUCLEOTIDE SEQUENCE [LARGE SCALE GENOMIC DNA]</scope>
    <source>
        <strain evidence="1 2">NIES-267</strain>
        <plasmid evidence="2">Plasmid5 dna</plasmid>
    </source>
</reference>
<dbReference type="AlphaFoldDB" id="A0A1Z4M3I2"/>
<dbReference type="EMBL" id="AP018232">
    <property type="protein sequence ID" value="BAY88026.1"/>
    <property type="molecule type" value="Genomic_DNA"/>
</dbReference>
<organism evidence="1 2">
    <name type="scientific">Calothrix parasitica NIES-267</name>
    <dbReference type="NCBI Taxonomy" id="1973488"/>
    <lineage>
        <taxon>Bacteria</taxon>
        <taxon>Bacillati</taxon>
        <taxon>Cyanobacteriota</taxon>
        <taxon>Cyanophyceae</taxon>
        <taxon>Nostocales</taxon>
        <taxon>Calotrichaceae</taxon>
        <taxon>Calothrix</taxon>
    </lineage>
</organism>
<sequence length="76" mass="8820">MYVHSRYESINVDAITHISWNHIIENTPTGATVVCLSLVNKSTLYLHYNDPDDMKVILKLKEVLDYPYELPKNTLQ</sequence>
<proteinExistence type="predicted"/>
<geneLocation type="plasmid" evidence="2">
    <name>Plasmid5 dna</name>
</geneLocation>
<dbReference type="Proteomes" id="UP000218418">
    <property type="component" value="Plasmid plasmid5"/>
</dbReference>
<protein>
    <submittedName>
        <fullName evidence="1">Uncharacterized protein</fullName>
    </submittedName>
</protein>
<name>A0A1Z4M3I2_9CYAN</name>
<gene>
    <name evidence="1" type="ORF">NIES267_75680</name>
</gene>
<evidence type="ECO:0000313" key="1">
    <source>
        <dbReference type="EMBL" id="BAY88026.1"/>
    </source>
</evidence>
<keyword evidence="1" id="KW-0614">Plasmid</keyword>
<keyword evidence="2" id="KW-1185">Reference proteome</keyword>
<evidence type="ECO:0000313" key="2">
    <source>
        <dbReference type="Proteomes" id="UP000218418"/>
    </source>
</evidence>
<accession>A0A1Z4M3I2</accession>